<evidence type="ECO:0000259" key="2">
    <source>
        <dbReference type="PROSITE" id="PS51192"/>
    </source>
</evidence>
<sequence length="1655" mass="182656">MSYFAEVLEQLRENQPQAKYGIAFEKLMVNFFRTSPSLAEQFDEVCRWADWRYNGGLADTGIDIVAHRKDDDTWVAIQAKFYKPNTSIHKAHIDSFFEASGQSFETEKGREHFSHRYIIATTDKWSKNAEAALANQVIETSRIGMADIAAAPVNWDVVFPGSEMQINLTRKEAFMPRKHQAEAIESVVGGFEAHDRGKLIMACGTGKTFTALRLAEQMAENNGGKARVLFLVPSIALLSQTLREWTAQATMEMRSFAVCSDTKASRAAEDIAPYDLEVPVSTSGGKLAEIFASGKHAKGLHVVFSTYQSLPAVHDAQQEGLEAFDLVICDEAHRTTGVTLAGEDASNFVRVHDGAYIEATKRLYMTATPRLFDDAVKGKAADHSAELASMDDESIYGPEFHRLGFGEAVERGLLTDYKVLVMTVDEDVAAEALAHSPNDLVNLTTASAIIGAWNALAKRSGKLQGGKDGFEVGAAPMQRTVAFAKDIRHSQQIADAFPTLVSAHQEMLRQHAEPGEASLHNIDLSVSAQHVDGTMNALERSNKITWLEADIPATESRVLTNARCLSEGVDVPGLDSVIFFNPRNSMVDVVQSVGRVMRKAEGKDYGYIILPVAVPPGVSPSQALNDNARFKVVWQILNALRAHDDRFNAKINSIALNEGDATKLPIDADHVDTPKKKLDASDAAPADRAPDEDVAKQVALFSLEQWQEAIYTKLVDKVGTRTYWEDWADDVATIAQSHITRIKALLNDANPALTTEFTRFVEGLRGNLNDSITEDEAISMLSQHLITAPVFDALFEGHSFTQHNPVAQVMQRMTDALEAAHLETETESLEKFYESVRVRASEVSSASGKQQVIKELYERFFQKAFKKQAESLGIVYTPVEIVDFILRATDDLSRAHFGKGLSDEGVCILDPFAGTSTFTVRLLQSGLIRSEDMARKYASELFATEIMLLAYYVSAVNIETTYNALLAEEATRNGEPAPDYVPFSNIALADTFQIHEDGDIPDLQIFRENNATIERQKKAPINVVIGNPPYSAGQKSANDLNANLKYPSLDARIAETYAAHSTATNKNSLYDSYLRAFRWATDRIGDQGVVAFVSNGGWIDGNTGDGVRLSMAEDFTDLYVFNLRGNQRTAGEQSRKEGGKVFGSGSRNTVAITIGIKDPEKSGFQLHYRDIGDYLPAEEKLRIVSVSSIESIDWQDITPNSEGDWINQRSEEFATWPVIGEKKGVSTTFFTTFSRGLSTARDAWAYSFSRDALLENLETLTDTYAEATAELHKWANQKGVTKPTEADVTTFLQQNLQFADTAKISWNRTLKNLAAKGTTINVDPQRVYSSLYRPFAGQRAYFDQALNDMVYQLPTMFPTPAHRNIGFLVSAAAASAPFTSLGSVLLPDLVSVAGAGNPGQFFPRFTWSRLDADGGLFGEGDVAKHSSETSIYGEIGEVVDGYVRVDNVTEEIKGIYRDALGADITGDDIFHFVYGKLHDPAYRTKYAADLKKMLPHIETPTDRAEFDRFSAAGKELMGLHVEYESVEPWPLDVQVKGDEADRETWRVTKMRWAKRKDPETGKGVNDVTTLIYNPKVTISGIPAEAEEYMLGSRSALAWIVDRYQVKKDKASGIVNDPNDWADEVGNPRYIVDLIGRVTRVAVETVRIVDGLGGNG</sequence>
<name>A0A1H1UL68_9CORY</name>
<gene>
    <name evidence="4" type="ORF">SAMN04488539_2266</name>
</gene>
<keyword evidence="4" id="KW-0067">ATP-binding</keyword>
<keyword evidence="4" id="KW-0347">Helicase</keyword>
<keyword evidence="4" id="KW-0378">Hydrolase</keyword>
<keyword evidence="5" id="KW-1185">Reference proteome</keyword>
<dbReference type="GO" id="GO:0008168">
    <property type="term" value="F:methyltransferase activity"/>
    <property type="evidence" value="ECO:0007669"/>
    <property type="project" value="InterPro"/>
</dbReference>
<dbReference type="GO" id="GO:0005524">
    <property type="term" value="F:ATP binding"/>
    <property type="evidence" value="ECO:0007669"/>
    <property type="project" value="InterPro"/>
</dbReference>
<dbReference type="PRINTS" id="PR00507">
    <property type="entry name" value="N12N6MTFRASE"/>
</dbReference>
<dbReference type="InterPro" id="IPR006935">
    <property type="entry name" value="Helicase/UvrB_N"/>
</dbReference>
<reference evidence="4 5" key="1">
    <citation type="submission" date="2016-10" db="EMBL/GenBank/DDBJ databases">
        <authorList>
            <person name="de Groot N.N."/>
        </authorList>
    </citation>
    <scope>NUCLEOTIDE SEQUENCE [LARGE SCALE GENOMIC DNA]</scope>
    <source>
        <strain evidence="4 5">DSM 45434</strain>
    </source>
</reference>
<dbReference type="SMART" id="SM00487">
    <property type="entry name" value="DEXDc"/>
    <property type="match status" value="1"/>
</dbReference>
<dbReference type="InterPro" id="IPR001650">
    <property type="entry name" value="Helicase_C-like"/>
</dbReference>
<keyword evidence="4" id="KW-0547">Nucleotide-binding</keyword>
<dbReference type="GO" id="GO:0003677">
    <property type="term" value="F:DNA binding"/>
    <property type="evidence" value="ECO:0007669"/>
    <property type="project" value="InterPro"/>
</dbReference>
<dbReference type="eggNOG" id="COG0286">
    <property type="taxonomic scope" value="Bacteria"/>
</dbReference>
<evidence type="ECO:0000256" key="1">
    <source>
        <dbReference type="SAM" id="Coils"/>
    </source>
</evidence>
<dbReference type="GO" id="GO:0016787">
    <property type="term" value="F:hydrolase activity"/>
    <property type="evidence" value="ECO:0007669"/>
    <property type="project" value="InterPro"/>
</dbReference>
<evidence type="ECO:0000259" key="3">
    <source>
        <dbReference type="PROSITE" id="PS51194"/>
    </source>
</evidence>
<accession>A0A1H1UL68</accession>
<dbReference type="SUPFAM" id="SSF53335">
    <property type="entry name" value="S-adenosyl-L-methionine-dependent methyltransferases"/>
    <property type="match status" value="1"/>
</dbReference>
<dbReference type="Gene3D" id="3.40.1350.10">
    <property type="match status" value="1"/>
</dbReference>
<dbReference type="Pfam" id="PF00271">
    <property type="entry name" value="Helicase_C"/>
    <property type="match status" value="1"/>
</dbReference>
<dbReference type="Pfam" id="PF22240">
    <property type="entry name" value="ISP_coupler"/>
    <property type="match status" value="1"/>
</dbReference>
<evidence type="ECO:0000313" key="5">
    <source>
        <dbReference type="Proteomes" id="UP000182237"/>
    </source>
</evidence>
<dbReference type="GO" id="GO:0004386">
    <property type="term" value="F:helicase activity"/>
    <property type="evidence" value="ECO:0007669"/>
    <property type="project" value="UniProtKB-KW"/>
</dbReference>
<dbReference type="PROSITE" id="PS51194">
    <property type="entry name" value="HELICASE_CTER"/>
    <property type="match status" value="1"/>
</dbReference>
<feature type="coiled-coil region" evidence="1">
    <location>
        <begin position="1250"/>
        <end position="1277"/>
    </location>
</feature>
<dbReference type="OrthoDB" id="9776021at2"/>
<dbReference type="PROSITE" id="PS00092">
    <property type="entry name" value="N6_MTASE"/>
    <property type="match status" value="1"/>
</dbReference>
<dbReference type="REBASE" id="163023">
    <property type="entry name" value="Cti45434ORF2266P"/>
</dbReference>
<dbReference type="InterPro" id="IPR011856">
    <property type="entry name" value="tRNA_endonuc-like_dom_sf"/>
</dbReference>
<dbReference type="SUPFAM" id="SSF52540">
    <property type="entry name" value="P-loop containing nucleoside triphosphate hydrolases"/>
    <property type="match status" value="1"/>
</dbReference>
<dbReference type="PANTHER" id="PTHR47396">
    <property type="entry name" value="TYPE I RESTRICTION ENZYME ECOKI R PROTEIN"/>
    <property type="match status" value="1"/>
</dbReference>
<dbReference type="PROSITE" id="PS51192">
    <property type="entry name" value="HELICASE_ATP_BIND_1"/>
    <property type="match status" value="1"/>
</dbReference>
<dbReference type="Pfam" id="PF04851">
    <property type="entry name" value="ResIII"/>
    <property type="match status" value="1"/>
</dbReference>
<feature type="domain" description="Helicase ATP-binding" evidence="2">
    <location>
        <begin position="188"/>
        <end position="387"/>
    </location>
</feature>
<dbReference type="InterPro" id="IPR041635">
    <property type="entry name" value="Type_ISP_LLaBIII_C"/>
</dbReference>
<proteinExistence type="predicted"/>
<dbReference type="PANTHER" id="PTHR47396:SF1">
    <property type="entry name" value="ATP-DEPENDENT HELICASE IRC3-RELATED"/>
    <property type="match status" value="1"/>
</dbReference>
<dbReference type="EMBL" id="LT629765">
    <property type="protein sequence ID" value="SDS73070.1"/>
    <property type="molecule type" value="Genomic_DNA"/>
</dbReference>
<dbReference type="eggNOG" id="COG0513">
    <property type="taxonomic scope" value="Bacteria"/>
</dbReference>
<protein>
    <submittedName>
        <fullName evidence="4">Predicted helicase</fullName>
    </submittedName>
</protein>
<dbReference type="InterPro" id="IPR014001">
    <property type="entry name" value="Helicase_ATP-bd"/>
</dbReference>
<feature type="domain" description="Helicase C-terminal" evidence="3">
    <location>
        <begin position="465"/>
        <end position="662"/>
    </location>
</feature>
<dbReference type="InterPro" id="IPR029063">
    <property type="entry name" value="SAM-dependent_MTases_sf"/>
</dbReference>
<evidence type="ECO:0000313" key="4">
    <source>
        <dbReference type="EMBL" id="SDS73070.1"/>
    </source>
</evidence>
<keyword evidence="1" id="KW-0175">Coiled coil</keyword>
<dbReference type="Gene3D" id="3.40.50.150">
    <property type="entry name" value="Vaccinia Virus protein VP39"/>
    <property type="match status" value="1"/>
</dbReference>
<dbReference type="InterPro" id="IPR027417">
    <property type="entry name" value="P-loop_NTPase"/>
</dbReference>
<dbReference type="GO" id="GO:0005829">
    <property type="term" value="C:cytosol"/>
    <property type="evidence" value="ECO:0007669"/>
    <property type="project" value="TreeGrafter"/>
</dbReference>
<dbReference type="SMART" id="SM00490">
    <property type="entry name" value="HELICc"/>
    <property type="match status" value="1"/>
</dbReference>
<dbReference type="Gene3D" id="3.40.50.300">
    <property type="entry name" value="P-loop containing nucleotide triphosphate hydrolases"/>
    <property type="match status" value="2"/>
</dbReference>
<dbReference type="InterPro" id="IPR011335">
    <property type="entry name" value="Restrct_endonuc-II-like"/>
</dbReference>
<dbReference type="eggNOG" id="COG4889">
    <property type="taxonomic scope" value="Bacteria"/>
</dbReference>
<dbReference type="InterPro" id="IPR039442">
    <property type="entry name" value="Mrr-like_dom"/>
</dbReference>
<dbReference type="Proteomes" id="UP000182237">
    <property type="component" value="Chromosome I"/>
</dbReference>
<organism evidence="4 5">
    <name type="scientific">Corynebacterium timonense</name>
    <dbReference type="NCBI Taxonomy" id="441500"/>
    <lineage>
        <taxon>Bacteria</taxon>
        <taxon>Bacillati</taxon>
        <taxon>Actinomycetota</taxon>
        <taxon>Actinomycetes</taxon>
        <taxon>Mycobacteriales</taxon>
        <taxon>Corynebacteriaceae</taxon>
        <taxon>Corynebacterium</taxon>
    </lineage>
</organism>
<dbReference type="GO" id="GO:0032259">
    <property type="term" value="P:methylation"/>
    <property type="evidence" value="ECO:0007669"/>
    <property type="project" value="InterPro"/>
</dbReference>
<dbReference type="RefSeq" id="WP_019193530.1">
    <property type="nucleotide sequence ID" value="NZ_LT629765.1"/>
</dbReference>
<dbReference type="InterPro" id="IPR050742">
    <property type="entry name" value="Helicase_Restrict-Modif_Enz"/>
</dbReference>
<dbReference type="InterPro" id="IPR053980">
    <property type="entry name" value="ISP_coupler"/>
</dbReference>
<dbReference type="SUPFAM" id="SSF52980">
    <property type="entry name" value="Restriction endonuclease-like"/>
    <property type="match status" value="1"/>
</dbReference>
<dbReference type="STRING" id="1203190.GCA_000312345_00675"/>
<dbReference type="Pfam" id="PF13156">
    <property type="entry name" value="Mrr_cat_2"/>
    <property type="match status" value="1"/>
</dbReference>
<dbReference type="Pfam" id="PF18135">
    <property type="entry name" value="Type_ISP_C"/>
    <property type="match status" value="1"/>
</dbReference>
<dbReference type="InterPro" id="IPR002052">
    <property type="entry name" value="DNA_methylase_N6_adenine_CS"/>
</dbReference>